<dbReference type="PANTHER" id="PTHR22889:SF0">
    <property type="entry name" value="WD REPEAT-CONTAINING PROTEIN 89"/>
    <property type="match status" value="1"/>
</dbReference>
<evidence type="ECO:0000256" key="2">
    <source>
        <dbReference type="ARBA" id="ARBA00022737"/>
    </source>
</evidence>
<evidence type="ECO:0000313" key="5">
    <source>
        <dbReference type="Proteomes" id="UP001300502"/>
    </source>
</evidence>
<dbReference type="InterPro" id="IPR036322">
    <property type="entry name" value="WD40_repeat_dom_sf"/>
</dbReference>
<evidence type="ECO:0000313" key="4">
    <source>
        <dbReference type="EMBL" id="KAK4526507.1"/>
    </source>
</evidence>
<feature type="repeat" description="WD" evidence="3">
    <location>
        <begin position="64"/>
        <end position="104"/>
    </location>
</feature>
<accession>A0AAV9IGH0</accession>
<protein>
    <recommendedName>
        <fullName evidence="6">Transducin family protein / WD-40 repeat family protein</fullName>
    </recommendedName>
</protein>
<dbReference type="InterPro" id="IPR039328">
    <property type="entry name" value="WDR89"/>
</dbReference>
<dbReference type="PROSITE" id="PS00678">
    <property type="entry name" value="WD_REPEATS_1"/>
    <property type="match status" value="1"/>
</dbReference>
<evidence type="ECO:0008006" key="6">
    <source>
        <dbReference type="Google" id="ProtNLM"/>
    </source>
</evidence>
<dbReference type="InterPro" id="IPR019775">
    <property type="entry name" value="WD40_repeat_CS"/>
</dbReference>
<dbReference type="Proteomes" id="UP001300502">
    <property type="component" value="Unassembled WGS sequence"/>
</dbReference>
<organism evidence="4 5">
    <name type="scientific">Galdieria yellowstonensis</name>
    <dbReference type="NCBI Taxonomy" id="3028027"/>
    <lineage>
        <taxon>Eukaryota</taxon>
        <taxon>Rhodophyta</taxon>
        <taxon>Bangiophyceae</taxon>
        <taxon>Galdieriales</taxon>
        <taxon>Galdieriaceae</taxon>
        <taxon>Galdieria</taxon>
    </lineage>
</organism>
<reference evidence="4 5" key="1">
    <citation type="submission" date="2022-07" db="EMBL/GenBank/DDBJ databases">
        <title>Genome-wide signatures of adaptation to extreme environments.</title>
        <authorList>
            <person name="Cho C.H."/>
            <person name="Yoon H.S."/>
        </authorList>
    </citation>
    <scope>NUCLEOTIDE SEQUENCE [LARGE SCALE GENOMIC DNA]</scope>
    <source>
        <strain evidence="4 5">108.79 E11</strain>
    </source>
</reference>
<dbReference type="InterPro" id="IPR015943">
    <property type="entry name" value="WD40/YVTN_repeat-like_dom_sf"/>
</dbReference>
<dbReference type="PROSITE" id="PS50294">
    <property type="entry name" value="WD_REPEATS_REGION"/>
    <property type="match status" value="1"/>
</dbReference>
<evidence type="ECO:0000256" key="3">
    <source>
        <dbReference type="PROSITE-ProRule" id="PRU00221"/>
    </source>
</evidence>
<keyword evidence="1 3" id="KW-0853">WD repeat</keyword>
<proteinExistence type="predicted"/>
<dbReference type="InterPro" id="IPR001680">
    <property type="entry name" value="WD40_rpt"/>
</dbReference>
<keyword evidence="5" id="KW-1185">Reference proteome</keyword>
<gene>
    <name evidence="4" type="ORF">GAYE_SCF25G4423</name>
</gene>
<dbReference type="EMBL" id="JANCYU010000041">
    <property type="protein sequence ID" value="KAK4526507.1"/>
    <property type="molecule type" value="Genomic_DNA"/>
</dbReference>
<dbReference type="Pfam" id="PF00400">
    <property type="entry name" value="WD40"/>
    <property type="match status" value="2"/>
</dbReference>
<dbReference type="PROSITE" id="PS50082">
    <property type="entry name" value="WD_REPEATS_2"/>
    <property type="match status" value="2"/>
</dbReference>
<evidence type="ECO:0000256" key="1">
    <source>
        <dbReference type="ARBA" id="ARBA00022574"/>
    </source>
</evidence>
<dbReference type="Gene3D" id="2.130.10.10">
    <property type="entry name" value="YVTN repeat-like/Quinoprotein amine dehydrogenase"/>
    <property type="match status" value="2"/>
</dbReference>
<comment type="caution">
    <text evidence="4">The sequence shown here is derived from an EMBL/GenBank/DDBJ whole genome shotgun (WGS) entry which is preliminary data.</text>
</comment>
<dbReference type="SUPFAM" id="SSF50978">
    <property type="entry name" value="WD40 repeat-like"/>
    <property type="match status" value="1"/>
</dbReference>
<dbReference type="PANTHER" id="PTHR22889">
    <property type="entry name" value="WD REPEAT-CONTAINING PROTEIN 89"/>
    <property type="match status" value="1"/>
</dbReference>
<keyword evidence="2" id="KW-0677">Repeat</keyword>
<dbReference type="AlphaFoldDB" id="A0AAV9IGH0"/>
<name>A0AAV9IGH0_9RHOD</name>
<dbReference type="SMART" id="SM00320">
    <property type="entry name" value="WD40"/>
    <property type="match status" value="4"/>
</dbReference>
<sequence>MKRRYFTQNFDSRLIFCSSPNKESSSSESFSKVASNILGTCNIFCAYSGIVWCLDVASLRFFQIGSHEDALSDVAFGQTAAAISCSYDGKVNIWDIRSPHSAPVQSLQVPPPANCVAWQENFVACGFQESGGLFWWDLRNLGDPLNLEESHAEAVTQLLFMDDAKLISGGEDGYICSIETDKLPDEDEALDYVINVGSAIYRFGLYEAMNPYLWSITRTQELFCFDLDTLDATSKNERKSVLHTKHKLGNIDYFISCFYDALEGRLFIGGGLDGGQIVLLTQYEDTNTLVPLVTLDKGHQDVVRDLLWNSNNQSITSVGEDGKVCIWKVNWEKATQ</sequence>
<feature type="repeat" description="WD" evidence="3">
    <location>
        <begin position="296"/>
        <end position="336"/>
    </location>
</feature>